<evidence type="ECO:0000256" key="2">
    <source>
        <dbReference type="SAM" id="Phobius"/>
    </source>
</evidence>
<dbReference type="EMBL" id="BONK01000005">
    <property type="protein sequence ID" value="GIG21048.1"/>
    <property type="molecule type" value="Genomic_DNA"/>
</dbReference>
<dbReference type="AlphaFoldDB" id="A0A919P0G8"/>
<comment type="caution">
    <text evidence="3">The sequence shown here is derived from an EMBL/GenBank/DDBJ whole genome shotgun (WGS) entry which is preliminary data.</text>
</comment>
<evidence type="ECO:0000313" key="3">
    <source>
        <dbReference type="EMBL" id="GIG21048.1"/>
    </source>
</evidence>
<organism evidence="3 4">
    <name type="scientific">Cellulomonas chitinilytica</name>
    <dbReference type="NCBI Taxonomy" id="398759"/>
    <lineage>
        <taxon>Bacteria</taxon>
        <taxon>Bacillati</taxon>
        <taxon>Actinomycetota</taxon>
        <taxon>Actinomycetes</taxon>
        <taxon>Micrococcales</taxon>
        <taxon>Cellulomonadaceae</taxon>
        <taxon>Cellulomonas</taxon>
    </lineage>
</organism>
<feature type="transmembrane region" description="Helical" evidence="2">
    <location>
        <begin position="63"/>
        <end position="84"/>
    </location>
</feature>
<evidence type="ECO:0008006" key="5">
    <source>
        <dbReference type="Google" id="ProtNLM"/>
    </source>
</evidence>
<keyword evidence="2" id="KW-0472">Membrane</keyword>
<dbReference type="Proteomes" id="UP000632740">
    <property type="component" value="Unassembled WGS sequence"/>
</dbReference>
<feature type="transmembrane region" description="Helical" evidence="2">
    <location>
        <begin position="140"/>
        <end position="160"/>
    </location>
</feature>
<feature type="transmembrane region" description="Helical" evidence="2">
    <location>
        <begin position="23"/>
        <end position="43"/>
    </location>
</feature>
<dbReference type="InterPro" id="IPR019051">
    <property type="entry name" value="Trp_biosyn_TM_oprn/chp"/>
</dbReference>
<feature type="transmembrane region" description="Helical" evidence="2">
    <location>
        <begin position="91"/>
        <end position="113"/>
    </location>
</feature>
<reference evidence="3" key="1">
    <citation type="submission" date="2021-01" db="EMBL/GenBank/DDBJ databases">
        <title>Whole genome shotgun sequence of Cellulomonas chitinilytica NBRC 110799.</title>
        <authorList>
            <person name="Komaki H."/>
            <person name="Tamura T."/>
        </authorList>
    </citation>
    <scope>NUCLEOTIDE SEQUENCE</scope>
    <source>
        <strain evidence="3">NBRC 110799</strain>
    </source>
</reference>
<keyword evidence="2" id="KW-0812">Transmembrane</keyword>
<feature type="region of interest" description="Disordered" evidence="1">
    <location>
        <begin position="175"/>
        <end position="201"/>
    </location>
</feature>
<sequence>MTAAAPGGRAPTPAPRRGTRGRAAGVMVLLAVVSAVPALPTWLTTTGTTPLRGTVPVSVSGSQVAPGIFAAAVALLAAAAAVALVGRVGRWVVAVVVLGCGVLVAVAAGSVIADPLAAAAPVVAEVTGVGHISGPVQTTAWPWVAVVAGAVVVLGALWFVRSSAGWAGASRRHEAAAGRAVDGPDDERSAWDALSRGDDPS</sequence>
<dbReference type="Pfam" id="PF09534">
    <property type="entry name" value="Trp_oprn_chp"/>
    <property type="match status" value="1"/>
</dbReference>
<evidence type="ECO:0000313" key="4">
    <source>
        <dbReference type="Proteomes" id="UP000632740"/>
    </source>
</evidence>
<name>A0A919P0G8_9CELL</name>
<keyword evidence="2" id="KW-1133">Transmembrane helix</keyword>
<accession>A0A919P0G8</accession>
<proteinExistence type="predicted"/>
<protein>
    <recommendedName>
        <fullName evidence="5">Trp biosynthesis protein</fullName>
    </recommendedName>
</protein>
<evidence type="ECO:0000256" key="1">
    <source>
        <dbReference type="SAM" id="MobiDB-lite"/>
    </source>
</evidence>
<feature type="compositionally biased region" description="Basic and acidic residues" evidence="1">
    <location>
        <begin position="186"/>
        <end position="201"/>
    </location>
</feature>
<gene>
    <name evidence="3" type="ORF">Cch01nite_17720</name>
</gene>
<keyword evidence="4" id="KW-1185">Reference proteome</keyword>